<proteinExistence type="predicted"/>
<organism evidence="1 2">
    <name type="scientific">Symbiochloris irregularis</name>
    <dbReference type="NCBI Taxonomy" id="706552"/>
    <lineage>
        <taxon>Eukaryota</taxon>
        <taxon>Viridiplantae</taxon>
        <taxon>Chlorophyta</taxon>
        <taxon>core chlorophytes</taxon>
        <taxon>Trebouxiophyceae</taxon>
        <taxon>Trebouxiales</taxon>
        <taxon>Trebouxiaceae</taxon>
        <taxon>Symbiochloris</taxon>
    </lineage>
</organism>
<gene>
    <name evidence="1" type="ORF">WJX73_003662</name>
</gene>
<reference evidence="1 2" key="1">
    <citation type="journal article" date="2024" name="Nat. Commun.">
        <title>Phylogenomics reveals the evolutionary origins of lichenization in chlorophyte algae.</title>
        <authorList>
            <person name="Puginier C."/>
            <person name="Libourel C."/>
            <person name="Otte J."/>
            <person name="Skaloud P."/>
            <person name="Haon M."/>
            <person name="Grisel S."/>
            <person name="Petersen M."/>
            <person name="Berrin J.G."/>
            <person name="Delaux P.M."/>
            <person name="Dal Grande F."/>
            <person name="Keller J."/>
        </authorList>
    </citation>
    <scope>NUCLEOTIDE SEQUENCE [LARGE SCALE GENOMIC DNA]</scope>
    <source>
        <strain evidence="1 2">SAG 2036</strain>
    </source>
</reference>
<dbReference type="AlphaFoldDB" id="A0AAW1NZ29"/>
<name>A0AAW1NZ29_9CHLO</name>
<comment type="caution">
    <text evidence="1">The sequence shown here is derived from an EMBL/GenBank/DDBJ whole genome shotgun (WGS) entry which is preliminary data.</text>
</comment>
<sequence>MKKQRGPDPRRTGGEQQQLLNSPQLQNLLAANVVPRLALRSIAALACSSTAFRNVAYQSTEAWRSGVESCLPPQHPSVEGTSTGSHLFDCRTVPELTNRHKAATSGLAFSHEGAMLAVPVGIFGNRREPAPSKMSVVLLDVLTFDTSSTHGFRTEPQALFFDTSSACEVLHIPERTFGAFLTASKAAVVFSISPKTLKSNAEIWDLERCVLLRKVKLNMFNTMDDPLNGPSLILDDTFFYGVPEGDDDMFDLMGNGKKLCFMRIKDNRKASLQLNGLMQYGWQFSPNECTIAAFVAGFDINKVKIWHF</sequence>
<keyword evidence="2" id="KW-1185">Reference proteome</keyword>
<evidence type="ECO:0000313" key="2">
    <source>
        <dbReference type="Proteomes" id="UP001465755"/>
    </source>
</evidence>
<protein>
    <submittedName>
        <fullName evidence="1">Uncharacterized protein</fullName>
    </submittedName>
</protein>
<dbReference type="Proteomes" id="UP001465755">
    <property type="component" value="Unassembled WGS sequence"/>
</dbReference>
<evidence type="ECO:0000313" key="1">
    <source>
        <dbReference type="EMBL" id="KAK9803058.1"/>
    </source>
</evidence>
<dbReference type="EMBL" id="JALJOQ010000063">
    <property type="protein sequence ID" value="KAK9803058.1"/>
    <property type="molecule type" value="Genomic_DNA"/>
</dbReference>
<accession>A0AAW1NZ29</accession>